<protein>
    <recommendedName>
        <fullName evidence="4">50S ribosomal protein L7/L12</fullName>
    </recommendedName>
</protein>
<dbReference type="PANTHER" id="PTHR45987:SF4">
    <property type="entry name" value="LARGE RIBOSOMAL SUBUNIT PROTEIN BL12M"/>
    <property type="match status" value="1"/>
</dbReference>
<name>A0A1G1WA65_9BACT</name>
<evidence type="ECO:0000259" key="6">
    <source>
        <dbReference type="Pfam" id="PF00542"/>
    </source>
</evidence>
<feature type="region of interest" description="Disordered" evidence="5">
    <location>
        <begin position="1"/>
        <end position="29"/>
    </location>
</feature>
<keyword evidence="2" id="KW-0689">Ribosomal protein</keyword>
<dbReference type="InterPro" id="IPR013823">
    <property type="entry name" value="Ribosomal_bL12_C"/>
</dbReference>
<dbReference type="GO" id="GO:0022625">
    <property type="term" value="C:cytosolic large ribosomal subunit"/>
    <property type="evidence" value="ECO:0007669"/>
    <property type="project" value="TreeGrafter"/>
</dbReference>
<dbReference type="Pfam" id="PF16320">
    <property type="entry name" value="Ribosomal_L12_N"/>
    <property type="match status" value="1"/>
</dbReference>
<sequence length="176" mass="19064">MDEKEIEDTKEEIKEAVEETKDAAEEAQEAVEEVKETAEEVKETATEVKEVVEEAKEVVEQVKEEVKEAVEKPKEEKKEIKVSAKLAGIIKDIEGLTVLELADLVKALQVKFGVSAAPMAAALPAGTSQAQATEEVPEQTVFNVVLKNSGANKIAAIKAVREIVPTLGLKEAKDLV</sequence>
<dbReference type="EMBL" id="MHCQ01000023">
    <property type="protein sequence ID" value="OGY24514.1"/>
    <property type="molecule type" value="Genomic_DNA"/>
</dbReference>
<dbReference type="Gene3D" id="1.20.120.20">
    <property type="entry name" value="Apolipoprotein"/>
    <property type="match status" value="1"/>
</dbReference>
<dbReference type="Pfam" id="PF00542">
    <property type="entry name" value="Ribosomal_L12"/>
    <property type="match status" value="1"/>
</dbReference>
<dbReference type="GO" id="GO:0006412">
    <property type="term" value="P:translation"/>
    <property type="evidence" value="ECO:0007669"/>
    <property type="project" value="InterPro"/>
</dbReference>
<feature type="compositionally biased region" description="Acidic residues" evidence="5">
    <location>
        <begin position="1"/>
        <end position="10"/>
    </location>
</feature>
<evidence type="ECO:0000256" key="2">
    <source>
        <dbReference type="ARBA" id="ARBA00022980"/>
    </source>
</evidence>
<evidence type="ECO:0000256" key="1">
    <source>
        <dbReference type="ARBA" id="ARBA00007197"/>
    </source>
</evidence>
<dbReference type="InterPro" id="IPR008932">
    <property type="entry name" value="Ribosomal_bL12_oligo"/>
</dbReference>
<dbReference type="SUPFAM" id="SSF54736">
    <property type="entry name" value="ClpS-like"/>
    <property type="match status" value="1"/>
</dbReference>
<dbReference type="GO" id="GO:0003735">
    <property type="term" value="F:structural constituent of ribosome"/>
    <property type="evidence" value="ECO:0007669"/>
    <property type="project" value="InterPro"/>
</dbReference>
<feature type="non-terminal residue" evidence="8">
    <location>
        <position position="176"/>
    </location>
</feature>
<proteinExistence type="inferred from homology"/>
<dbReference type="Gene3D" id="3.30.1390.10">
    <property type="match status" value="1"/>
</dbReference>
<dbReference type="AlphaFoldDB" id="A0A1G1WA65"/>
<evidence type="ECO:0000256" key="4">
    <source>
        <dbReference type="ARBA" id="ARBA00035412"/>
    </source>
</evidence>
<organism evidence="8 9">
    <name type="scientific">Candidatus Woykebacteria bacterium RBG_13_40_7b</name>
    <dbReference type="NCBI Taxonomy" id="1802594"/>
    <lineage>
        <taxon>Bacteria</taxon>
        <taxon>Candidatus Woykeibacteriota</taxon>
    </lineage>
</organism>
<evidence type="ECO:0000256" key="5">
    <source>
        <dbReference type="SAM" id="MobiDB-lite"/>
    </source>
</evidence>
<feature type="domain" description="Large ribosomal subunit protein bL12 oligomerization" evidence="7">
    <location>
        <begin position="88"/>
        <end position="128"/>
    </location>
</feature>
<dbReference type="InterPro" id="IPR036235">
    <property type="entry name" value="Ribosomal_bL12_oligo_N_sf"/>
</dbReference>
<accession>A0A1G1WA65</accession>
<feature type="compositionally biased region" description="Basic and acidic residues" evidence="5">
    <location>
        <begin position="11"/>
        <end position="24"/>
    </location>
</feature>
<dbReference type="GO" id="GO:0003729">
    <property type="term" value="F:mRNA binding"/>
    <property type="evidence" value="ECO:0007669"/>
    <property type="project" value="TreeGrafter"/>
</dbReference>
<dbReference type="Proteomes" id="UP000177103">
    <property type="component" value="Unassembled WGS sequence"/>
</dbReference>
<dbReference type="SUPFAM" id="SSF48300">
    <property type="entry name" value="Ribosomal protein L7/12, oligomerisation (N-terminal) domain"/>
    <property type="match status" value="1"/>
</dbReference>
<comment type="similarity">
    <text evidence="1">Belongs to the bacterial ribosomal protein bL12 family.</text>
</comment>
<dbReference type="InterPro" id="IPR000206">
    <property type="entry name" value="Ribosomal_bL12"/>
</dbReference>
<keyword evidence="3" id="KW-0687">Ribonucleoprotein</keyword>
<dbReference type="PANTHER" id="PTHR45987">
    <property type="entry name" value="39S RIBOSOMAL PROTEIN L12"/>
    <property type="match status" value="1"/>
</dbReference>
<dbReference type="SUPFAM" id="SSF58104">
    <property type="entry name" value="Methyl-accepting chemotaxis protein (MCP) signaling domain"/>
    <property type="match status" value="1"/>
</dbReference>
<evidence type="ECO:0000313" key="8">
    <source>
        <dbReference type="EMBL" id="OGY24514.1"/>
    </source>
</evidence>
<feature type="domain" description="Large ribosomal subunit protein bL12 C-terminal" evidence="6">
    <location>
        <begin position="142"/>
        <end position="176"/>
    </location>
</feature>
<reference evidence="8 9" key="1">
    <citation type="journal article" date="2016" name="Nat. Commun.">
        <title>Thousands of microbial genomes shed light on interconnected biogeochemical processes in an aquifer system.</title>
        <authorList>
            <person name="Anantharaman K."/>
            <person name="Brown C.T."/>
            <person name="Hug L.A."/>
            <person name="Sharon I."/>
            <person name="Castelle C.J."/>
            <person name="Probst A.J."/>
            <person name="Thomas B.C."/>
            <person name="Singh A."/>
            <person name="Wilkins M.J."/>
            <person name="Karaoz U."/>
            <person name="Brodie E.L."/>
            <person name="Williams K.H."/>
            <person name="Hubbard S.S."/>
            <person name="Banfield J.F."/>
        </authorList>
    </citation>
    <scope>NUCLEOTIDE SEQUENCE [LARGE SCALE GENOMIC DNA]</scope>
</reference>
<evidence type="ECO:0000313" key="9">
    <source>
        <dbReference type="Proteomes" id="UP000177103"/>
    </source>
</evidence>
<evidence type="ECO:0000259" key="7">
    <source>
        <dbReference type="Pfam" id="PF16320"/>
    </source>
</evidence>
<evidence type="ECO:0000256" key="3">
    <source>
        <dbReference type="ARBA" id="ARBA00023274"/>
    </source>
</evidence>
<dbReference type="Gene3D" id="1.20.5.710">
    <property type="entry name" value="Single helix bin"/>
    <property type="match status" value="1"/>
</dbReference>
<dbReference type="InterPro" id="IPR014719">
    <property type="entry name" value="Ribosomal_bL12_C/ClpS-like"/>
</dbReference>
<gene>
    <name evidence="8" type="ORF">A2Y57_01250</name>
</gene>
<comment type="caution">
    <text evidence="8">The sequence shown here is derived from an EMBL/GenBank/DDBJ whole genome shotgun (WGS) entry which is preliminary data.</text>
</comment>